<name>A0A5C0B355_9BURK</name>
<feature type="transmembrane region" description="Helical" evidence="7">
    <location>
        <begin position="218"/>
        <end position="240"/>
    </location>
</feature>
<dbReference type="AlphaFoldDB" id="A0A5C0B355"/>
<accession>A0A5C0B355</accession>
<evidence type="ECO:0000256" key="2">
    <source>
        <dbReference type="ARBA" id="ARBA00022448"/>
    </source>
</evidence>
<feature type="domain" description="ABC transmembrane type-1" evidence="8">
    <location>
        <begin position="96"/>
        <end position="284"/>
    </location>
</feature>
<dbReference type="Pfam" id="PF12911">
    <property type="entry name" value="OppC_N"/>
    <property type="match status" value="1"/>
</dbReference>
<keyword evidence="4 7" id="KW-0812">Transmembrane</keyword>
<dbReference type="GO" id="GO:0005886">
    <property type="term" value="C:plasma membrane"/>
    <property type="evidence" value="ECO:0007669"/>
    <property type="project" value="UniProtKB-SubCell"/>
</dbReference>
<keyword evidence="2 7" id="KW-0813">Transport</keyword>
<reference evidence="9 10" key="1">
    <citation type="submission" date="2019-08" db="EMBL/GenBank/DDBJ databases">
        <title>Amphibian skin-associated Pigmentiphaga: genome sequence and occurrence across geography and hosts.</title>
        <authorList>
            <person name="Bletz M.C."/>
            <person name="Bunk B."/>
            <person name="Sproeer C."/>
            <person name="Biwer P."/>
            <person name="Reiter S."/>
            <person name="Rabemananjara F.C.E."/>
            <person name="Schulz S."/>
            <person name="Overmann J."/>
            <person name="Vences M."/>
        </authorList>
    </citation>
    <scope>NUCLEOTIDE SEQUENCE [LARGE SCALE GENOMIC DNA]</scope>
    <source>
        <strain evidence="9 10">Mada1488</strain>
    </source>
</reference>
<keyword evidence="3" id="KW-1003">Cell membrane</keyword>
<dbReference type="InterPro" id="IPR050366">
    <property type="entry name" value="BP-dependent_transpt_permease"/>
</dbReference>
<evidence type="ECO:0000256" key="5">
    <source>
        <dbReference type="ARBA" id="ARBA00022989"/>
    </source>
</evidence>
<feature type="transmembrane region" description="Helical" evidence="7">
    <location>
        <begin position="261"/>
        <end position="283"/>
    </location>
</feature>
<dbReference type="Pfam" id="PF00528">
    <property type="entry name" value="BPD_transp_1"/>
    <property type="match status" value="1"/>
</dbReference>
<evidence type="ECO:0000259" key="8">
    <source>
        <dbReference type="PROSITE" id="PS50928"/>
    </source>
</evidence>
<dbReference type="PROSITE" id="PS50928">
    <property type="entry name" value="ABC_TM1"/>
    <property type="match status" value="1"/>
</dbReference>
<evidence type="ECO:0000256" key="3">
    <source>
        <dbReference type="ARBA" id="ARBA00022475"/>
    </source>
</evidence>
<dbReference type="PANTHER" id="PTHR43386:SF1">
    <property type="entry name" value="D,D-DIPEPTIDE TRANSPORT SYSTEM PERMEASE PROTEIN DDPC-RELATED"/>
    <property type="match status" value="1"/>
</dbReference>
<protein>
    <submittedName>
        <fullName evidence="9">ABC transporter permease</fullName>
    </submittedName>
</protein>
<dbReference type="PANTHER" id="PTHR43386">
    <property type="entry name" value="OLIGOPEPTIDE TRANSPORT SYSTEM PERMEASE PROTEIN APPC"/>
    <property type="match status" value="1"/>
</dbReference>
<dbReference type="InterPro" id="IPR000515">
    <property type="entry name" value="MetI-like"/>
</dbReference>
<dbReference type="CDD" id="cd06261">
    <property type="entry name" value="TM_PBP2"/>
    <property type="match status" value="1"/>
</dbReference>
<keyword evidence="6 7" id="KW-0472">Membrane</keyword>
<dbReference type="RefSeq" id="WP_148816094.1">
    <property type="nucleotide sequence ID" value="NZ_CP043046.1"/>
</dbReference>
<comment type="similarity">
    <text evidence="7">Belongs to the binding-protein-dependent transport system permease family.</text>
</comment>
<keyword evidence="10" id="KW-1185">Reference proteome</keyword>
<dbReference type="InterPro" id="IPR035906">
    <property type="entry name" value="MetI-like_sf"/>
</dbReference>
<evidence type="ECO:0000256" key="1">
    <source>
        <dbReference type="ARBA" id="ARBA00004651"/>
    </source>
</evidence>
<dbReference type="EMBL" id="CP043046">
    <property type="protein sequence ID" value="QEI07047.1"/>
    <property type="molecule type" value="Genomic_DNA"/>
</dbReference>
<evidence type="ECO:0000256" key="6">
    <source>
        <dbReference type="ARBA" id="ARBA00023136"/>
    </source>
</evidence>
<dbReference type="InterPro" id="IPR025966">
    <property type="entry name" value="OppC_N"/>
</dbReference>
<proteinExistence type="inferred from homology"/>
<dbReference type="KEGG" id="pacr:FXN63_15275"/>
<dbReference type="OrthoDB" id="9783218at2"/>
<sequence>MTDVSHRAAQVNAASRQDFPATPSAWQRFARNRGALAGAVLLAALAVTAALASWWFGSDPLRMVGSPELWPAADAAFPLGTDSMGRDIAAMMAHGARTTLLMGLGASAVATMLGLLIGAAAGYYGGWVDDTLMRLQELFQIMPSLIFIVTLISILGPTIGNITLAIGIVSWPSIARLTRAEFLSLREREFVTAGRALGMGGLRLIFREILPNALPPVIVLSSLTLATALLFEAVIAFLGLGDPNVASWGRLIGEGRTLIRTSWYICAIPGVAIMLAVLALNLVGDGLNDAFNPQLDKHA</sequence>
<dbReference type="GO" id="GO:0055085">
    <property type="term" value="P:transmembrane transport"/>
    <property type="evidence" value="ECO:0007669"/>
    <property type="project" value="InterPro"/>
</dbReference>
<evidence type="ECO:0000313" key="10">
    <source>
        <dbReference type="Proteomes" id="UP000325161"/>
    </source>
</evidence>
<comment type="subcellular location">
    <subcellularLocation>
        <location evidence="1 7">Cell membrane</location>
        <topology evidence="1 7">Multi-pass membrane protein</topology>
    </subcellularLocation>
</comment>
<evidence type="ECO:0000256" key="7">
    <source>
        <dbReference type="RuleBase" id="RU363032"/>
    </source>
</evidence>
<keyword evidence="5 7" id="KW-1133">Transmembrane helix</keyword>
<feature type="transmembrane region" description="Helical" evidence="7">
    <location>
        <begin position="100"/>
        <end position="125"/>
    </location>
</feature>
<feature type="transmembrane region" description="Helical" evidence="7">
    <location>
        <begin position="35"/>
        <end position="56"/>
    </location>
</feature>
<organism evidence="9 10">
    <name type="scientific">Pigmentiphaga aceris</name>
    <dbReference type="NCBI Taxonomy" id="1940612"/>
    <lineage>
        <taxon>Bacteria</taxon>
        <taxon>Pseudomonadati</taxon>
        <taxon>Pseudomonadota</taxon>
        <taxon>Betaproteobacteria</taxon>
        <taxon>Burkholderiales</taxon>
        <taxon>Alcaligenaceae</taxon>
        <taxon>Pigmentiphaga</taxon>
    </lineage>
</organism>
<evidence type="ECO:0000313" key="9">
    <source>
        <dbReference type="EMBL" id="QEI07047.1"/>
    </source>
</evidence>
<dbReference type="SUPFAM" id="SSF161098">
    <property type="entry name" value="MetI-like"/>
    <property type="match status" value="1"/>
</dbReference>
<feature type="transmembrane region" description="Helical" evidence="7">
    <location>
        <begin position="145"/>
        <end position="169"/>
    </location>
</feature>
<gene>
    <name evidence="9" type="ORF">FXN63_15275</name>
</gene>
<evidence type="ECO:0000256" key="4">
    <source>
        <dbReference type="ARBA" id="ARBA00022692"/>
    </source>
</evidence>
<dbReference type="Proteomes" id="UP000325161">
    <property type="component" value="Chromosome"/>
</dbReference>
<dbReference type="Gene3D" id="1.10.3720.10">
    <property type="entry name" value="MetI-like"/>
    <property type="match status" value="1"/>
</dbReference>